<dbReference type="AlphaFoldDB" id="A0A5D2M6X5"/>
<sequence length="184" mass="20599">MGSRCSCLGQSSPHRLSDQQETEHENEHKASSWSVLSLLMLVCMWKNEAKERQLLQVKEKQQQKQVNKAKKEPTLEDWLIASPGLQKINGTTSGGEYHVFKHYSSKRVFPSCVGENENGSSSSSSSSKARGSFSKERLLKGEESEVSFSMTRSGKSKKRVSFRLPEEDDIFIFHSSSPEAAAPE</sequence>
<reference evidence="2 3" key="1">
    <citation type="submission" date="2019-07" db="EMBL/GenBank/DDBJ databases">
        <title>WGS assembly of Gossypium tomentosum.</title>
        <authorList>
            <person name="Chen Z.J."/>
            <person name="Sreedasyam A."/>
            <person name="Ando A."/>
            <person name="Song Q."/>
            <person name="De L."/>
            <person name="Hulse-Kemp A."/>
            <person name="Ding M."/>
            <person name="Ye W."/>
            <person name="Kirkbride R."/>
            <person name="Jenkins J."/>
            <person name="Plott C."/>
            <person name="Lovell J."/>
            <person name="Lin Y.-M."/>
            <person name="Vaughn R."/>
            <person name="Liu B."/>
            <person name="Li W."/>
            <person name="Simpson S."/>
            <person name="Scheffler B."/>
            <person name="Saski C."/>
            <person name="Grover C."/>
            <person name="Hu G."/>
            <person name="Conover J."/>
            <person name="Carlson J."/>
            <person name="Shu S."/>
            <person name="Boston L."/>
            <person name="Williams M."/>
            <person name="Peterson D."/>
            <person name="Mcgee K."/>
            <person name="Jones D."/>
            <person name="Wendel J."/>
            <person name="Stelly D."/>
            <person name="Grimwood J."/>
            <person name="Schmutz J."/>
        </authorList>
    </citation>
    <scope>NUCLEOTIDE SEQUENCE [LARGE SCALE GENOMIC DNA]</scope>
    <source>
        <strain evidence="2">7179.01</strain>
    </source>
</reference>
<evidence type="ECO:0000256" key="1">
    <source>
        <dbReference type="SAM" id="MobiDB-lite"/>
    </source>
</evidence>
<name>A0A5D2M6X5_GOSTO</name>
<protein>
    <submittedName>
        <fullName evidence="2">Uncharacterized protein</fullName>
    </submittedName>
</protein>
<organism evidence="2 3">
    <name type="scientific">Gossypium tomentosum</name>
    <name type="common">Hawaiian cotton</name>
    <name type="synonym">Gossypium sandvicense</name>
    <dbReference type="NCBI Taxonomy" id="34277"/>
    <lineage>
        <taxon>Eukaryota</taxon>
        <taxon>Viridiplantae</taxon>
        <taxon>Streptophyta</taxon>
        <taxon>Embryophyta</taxon>
        <taxon>Tracheophyta</taxon>
        <taxon>Spermatophyta</taxon>
        <taxon>Magnoliopsida</taxon>
        <taxon>eudicotyledons</taxon>
        <taxon>Gunneridae</taxon>
        <taxon>Pentapetalae</taxon>
        <taxon>rosids</taxon>
        <taxon>malvids</taxon>
        <taxon>Malvales</taxon>
        <taxon>Malvaceae</taxon>
        <taxon>Malvoideae</taxon>
        <taxon>Gossypium</taxon>
    </lineage>
</organism>
<keyword evidence="3" id="KW-1185">Reference proteome</keyword>
<proteinExistence type="predicted"/>
<feature type="region of interest" description="Disordered" evidence="1">
    <location>
        <begin position="1"/>
        <end position="31"/>
    </location>
</feature>
<dbReference type="Proteomes" id="UP000322667">
    <property type="component" value="Chromosome D01"/>
</dbReference>
<feature type="region of interest" description="Disordered" evidence="1">
    <location>
        <begin position="114"/>
        <end position="160"/>
    </location>
</feature>
<evidence type="ECO:0000313" key="3">
    <source>
        <dbReference type="Proteomes" id="UP000322667"/>
    </source>
</evidence>
<feature type="compositionally biased region" description="Basic and acidic residues" evidence="1">
    <location>
        <begin position="15"/>
        <end position="30"/>
    </location>
</feature>
<dbReference type="EMBL" id="CM017623">
    <property type="protein sequence ID" value="TYH87111.1"/>
    <property type="molecule type" value="Genomic_DNA"/>
</dbReference>
<accession>A0A5D2M6X5</accession>
<gene>
    <name evidence="2" type="ORF">ES332_D01G093600v1</name>
</gene>
<feature type="compositionally biased region" description="Basic and acidic residues" evidence="1">
    <location>
        <begin position="133"/>
        <end position="143"/>
    </location>
</feature>
<evidence type="ECO:0000313" key="2">
    <source>
        <dbReference type="EMBL" id="TYH87111.1"/>
    </source>
</evidence>